<gene>
    <name evidence="3" type="ORF">HNQ99_001323</name>
</gene>
<evidence type="ECO:0000313" key="4">
    <source>
        <dbReference type="Proteomes" id="UP000575068"/>
    </source>
</evidence>
<keyword evidence="2" id="KW-0812">Transmembrane</keyword>
<keyword evidence="4" id="KW-1185">Reference proteome</keyword>
<name>A0A840HTT9_9SPHN</name>
<protein>
    <submittedName>
        <fullName evidence="3">Uncharacterized protein</fullName>
    </submittedName>
</protein>
<organism evidence="3 4">
    <name type="scientific">Rhizorhapis suberifaciens</name>
    <name type="common">corky root of lettuce</name>
    <dbReference type="NCBI Taxonomy" id="13656"/>
    <lineage>
        <taxon>Bacteria</taxon>
        <taxon>Pseudomonadati</taxon>
        <taxon>Pseudomonadota</taxon>
        <taxon>Alphaproteobacteria</taxon>
        <taxon>Sphingomonadales</taxon>
        <taxon>Sphingomonadaceae</taxon>
        <taxon>Rhizorhapis</taxon>
    </lineage>
</organism>
<dbReference type="AlphaFoldDB" id="A0A840HTT9"/>
<dbReference type="Proteomes" id="UP000575068">
    <property type="component" value="Unassembled WGS sequence"/>
</dbReference>
<reference evidence="3 4" key="1">
    <citation type="submission" date="2020-08" db="EMBL/GenBank/DDBJ databases">
        <title>Genomic Encyclopedia of Type Strains, Phase IV (KMG-IV): sequencing the most valuable type-strain genomes for metagenomic binning, comparative biology and taxonomic classification.</title>
        <authorList>
            <person name="Goeker M."/>
        </authorList>
    </citation>
    <scope>NUCLEOTIDE SEQUENCE [LARGE SCALE GENOMIC DNA]</scope>
    <source>
        <strain evidence="3 4">DSM 7465</strain>
    </source>
</reference>
<accession>A0A840HTT9</accession>
<evidence type="ECO:0000256" key="1">
    <source>
        <dbReference type="SAM" id="MobiDB-lite"/>
    </source>
</evidence>
<dbReference type="EMBL" id="JACHOV010000004">
    <property type="protein sequence ID" value="MBB4641019.1"/>
    <property type="molecule type" value="Genomic_DNA"/>
</dbReference>
<feature type="transmembrane region" description="Helical" evidence="2">
    <location>
        <begin position="56"/>
        <end position="74"/>
    </location>
</feature>
<dbReference type="RefSeq" id="WP_184474836.1">
    <property type="nucleotide sequence ID" value="NZ_JACHOV010000004.1"/>
</dbReference>
<proteinExistence type="predicted"/>
<keyword evidence="2" id="KW-1133">Transmembrane helix</keyword>
<comment type="caution">
    <text evidence="3">The sequence shown here is derived from an EMBL/GenBank/DDBJ whole genome shotgun (WGS) entry which is preliminary data.</text>
</comment>
<feature type="region of interest" description="Disordered" evidence="1">
    <location>
        <begin position="25"/>
        <end position="47"/>
    </location>
</feature>
<sequence length="75" mass="7809">MLLVWLGSLLIIAGVAVAAVRTARRGRLSSPAPNTKHPQTLEPRGSGDRLSLFSDLPGIGLVAAGALLLLLWAVI</sequence>
<evidence type="ECO:0000256" key="2">
    <source>
        <dbReference type="SAM" id="Phobius"/>
    </source>
</evidence>
<keyword evidence="2" id="KW-0472">Membrane</keyword>
<evidence type="ECO:0000313" key="3">
    <source>
        <dbReference type="EMBL" id="MBB4641019.1"/>
    </source>
</evidence>